<dbReference type="InterPro" id="IPR000700">
    <property type="entry name" value="PAS-assoc_C"/>
</dbReference>
<dbReference type="SMART" id="SM00091">
    <property type="entry name" value="PAS"/>
    <property type="match status" value="3"/>
</dbReference>
<feature type="domain" description="PAC" evidence="2">
    <location>
        <begin position="327"/>
        <end position="379"/>
    </location>
</feature>
<dbReference type="GO" id="GO:0006355">
    <property type="term" value="P:regulation of DNA-templated transcription"/>
    <property type="evidence" value="ECO:0007669"/>
    <property type="project" value="InterPro"/>
</dbReference>
<dbReference type="NCBIfam" id="TIGR00254">
    <property type="entry name" value="GGDEF"/>
    <property type="match status" value="1"/>
</dbReference>
<gene>
    <name evidence="4" type="ORF">BCM40_07190</name>
</gene>
<dbReference type="EMBL" id="CP016543">
    <property type="protein sequence ID" value="ANU23165.1"/>
    <property type="molecule type" value="Genomic_DNA"/>
</dbReference>
<evidence type="ECO:0000313" key="4">
    <source>
        <dbReference type="EMBL" id="ANU23165.1"/>
    </source>
</evidence>
<dbReference type="PANTHER" id="PTHR44757">
    <property type="entry name" value="DIGUANYLATE CYCLASE DGCP"/>
    <property type="match status" value="1"/>
</dbReference>
<reference evidence="4" key="1">
    <citation type="submission" date="2016-10" db="EMBL/GenBank/DDBJ databases">
        <authorList>
            <person name="See-Too W.S."/>
        </authorList>
    </citation>
    <scope>NUCLEOTIDE SEQUENCE</scope>
    <source>
        <strain evidence="4">DSM 22276</strain>
    </source>
</reference>
<dbReference type="PANTHER" id="PTHR44757:SF2">
    <property type="entry name" value="BIOFILM ARCHITECTURE MAINTENANCE PROTEIN MBAA"/>
    <property type="match status" value="1"/>
</dbReference>
<dbReference type="SUPFAM" id="SSF55785">
    <property type="entry name" value="PYP-like sensor domain (PAS domain)"/>
    <property type="match status" value="2"/>
</dbReference>
<dbReference type="SMART" id="SM00267">
    <property type="entry name" value="GGDEF"/>
    <property type="match status" value="1"/>
</dbReference>
<dbReference type="RefSeq" id="WP_065526206.1">
    <property type="nucleotide sequence ID" value="NZ_CP016543.2"/>
</dbReference>
<keyword evidence="5" id="KW-1185">Reference proteome</keyword>
<dbReference type="NCBIfam" id="TIGR00229">
    <property type="entry name" value="sensory_box"/>
    <property type="match status" value="2"/>
</dbReference>
<dbReference type="Gene3D" id="3.30.450.20">
    <property type="entry name" value="PAS domain"/>
    <property type="match status" value="3"/>
</dbReference>
<dbReference type="PROSITE" id="PS50113">
    <property type="entry name" value="PAC"/>
    <property type="match status" value="1"/>
</dbReference>
<dbReference type="Gene3D" id="3.30.70.270">
    <property type="match status" value="1"/>
</dbReference>
<dbReference type="STRING" id="414778.BCM40_07190"/>
<dbReference type="InterPro" id="IPR013767">
    <property type="entry name" value="PAS_fold"/>
</dbReference>
<dbReference type="InterPro" id="IPR035965">
    <property type="entry name" value="PAS-like_dom_sf"/>
</dbReference>
<evidence type="ECO:0000259" key="2">
    <source>
        <dbReference type="PROSITE" id="PS50113"/>
    </source>
</evidence>
<dbReference type="PROSITE" id="PS50887">
    <property type="entry name" value="GGDEF"/>
    <property type="match status" value="1"/>
</dbReference>
<dbReference type="InterPro" id="IPR001610">
    <property type="entry name" value="PAC"/>
</dbReference>
<dbReference type="Pfam" id="PF13426">
    <property type="entry name" value="PAS_9"/>
    <property type="match status" value="1"/>
</dbReference>
<dbReference type="SUPFAM" id="SSF55073">
    <property type="entry name" value="Nucleotide cyclase"/>
    <property type="match status" value="1"/>
</dbReference>
<evidence type="ECO:0000259" key="3">
    <source>
        <dbReference type="PROSITE" id="PS50887"/>
    </source>
</evidence>
<dbReference type="SMART" id="SM00086">
    <property type="entry name" value="PAC"/>
    <property type="match status" value="2"/>
</dbReference>
<organism evidence="4 5">
    <name type="scientific">Planococcus donghaensis</name>
    <dbReference type="NCBI Taxonomy" id="414778"/>
    <lineage>
        <taxon>Bacteria</taxon>
        <taxon>Bacillati</taxon>
        <taxon>Bacillota</taxon>
        <taxon>Bacilli</taxon>
        <taxon>Bacillales</taxon>
        <taxon>Caryophanaceae</taxon>
        <taxon>Planococcus</taxon>
    </lineage>
</organism>
<dbReference type="Pfam" id="PF00990">
    <property type="entry name" value="GGDEF"/>
    <property type="match status" value="1"/>
</dbReference>
<dbReference type="InterPro" id="IPR000014">
    <property type="entry name" value="PAS"/>
</dbReference>
<dbReference type="InterPro" id="IPR043128">
    <property type="entry name" value="Rev_trsase/Diguanyl_cyclase"/>
</dbReference>
<dbReference type="Pfam" id="PF00989">
    <property type="entry name" value="PAS"/>
    <property type="match status" value="1"/>
</dbReference>
<dbReference type="InterPro" id="IPR000160">
    <property type="entry name" value="GGDEF_dom"/>
</dbReference>
<evidence type="ECO:0000313" key="5">
    <source>
        <dbReference type="Proteomes" id="UP000092495"/>
    </source>
</evidence>
<proteinExistence type="predicted"/>
<dbReference type="OrthoDB" id="2624050at2"/>
<dbReference type="InterPro" id="IPR052155">
    <property type="entry name" value="Biofilm_reg_signaling"/>
</dbReference>
<dbReference type="PROSITE" id="PS50112">
    <property type="entry name" value="PAS"/>
    <property type="match status" value="1"/>
</dbReference>
<evidence type="ECO:0000259" key="1">
    <source>
        <dbReference type="PROSITE" id="PS50112"/>
    </source>
</evidence>
<dbReference type="Proteomes" id="UP000092495">
    <property type="component" value="Chromosome"/>
</dbReference>
<protein>
    <submittedName>
        <fullName evidence="4">Diguanylate cyclase</fullName>
    </submittedName>
</protein>
<feature type="domain" description="GGDEF" evidence="3">
    <location>
        <begin position="411"/>
        <end position="547"/>
    </location>
</feature>
<dbReference type="AlphaFoldDB" id="A0A1C7EHG3"/>
<feature type="domain" description="PAS" evidence="1">
    <location>
        <begin position="252"/>
        <end position="329"/>
    </location>
</feature>
<dbReference type="KEGG" id="pdg:BCM40_07190"/>
<sequence length="548" mass="63108">MLMPFTVEQLDLLYKNAKDPVYFMRQNGDTFDYLYVNPVCFTLFNKELVGTNLDESMPLPLAMEIKKQYLIALKVGKKHTYRDYSLFSDLETAMETELTPMEYGNERFVLAVTKNVTAQKKIEEDYLFFESLVQNSVDPMIMVSAEFMILDLNPAYENTFGVFKGQWVGRYYHELPDKQKELFGAGKNLLQQFSAQSKSTSMIMKRIKQDGTEAKFSVSYSPVKENGMIRAFHIVFRELTNELLLKNELKKTENILESYKEALNYAALVAIWNVSGTVEFVNDNLNELTGYKPSDMIGLNISEIGEAVVSPKLYNEIREVTLRGEIWRGQIKSMKRNGEFFWVDVTIIPLLDVEGEIYQFLSILFDITERKQLEEKLHFMAYHDSLTNLPNRRFMIQQFQQIREQADAKNEFIVLLYLDGDDFKLVNDQFGHDVGDEFIFHFGDAIKRSLRKNDLVARVGGDEFLVALRDVVPENSEQHIESVINRINESLLEGWTIADHHFTPTSSVGIAIYPEHGQDFDELVKKADAALYLAKGKGKGTAYLYSVQ</sequence>
<dbReference type="CDD" id="cd01949">
    <property type="entry name" value="GGDEF"/>
    <property type="match status" value="1"/>
</dbReference>
<accession>A0A1C7EHG3</accession>
<dbReference type="CDD" id="cd00130">
    <property type="entry name" value="PAS"/>
    <property type="match status" value="1"/>
</dbReference>
<name>A0A1C7EHG3_9BACL</name>
<dbReference type="InterPro" id="IPR029787">
    <property type="entry name" value="Nucleotide_cyclase"/>
</dbReference>